<proteinExistence type="predicted"/>
<keyword evidence="3" id="KW-1185">Reference proteome</keyword>
<name>A0ABV2Z6I2_9ACTN</name>
<evidence type="ECO:0000313" key="3">
    <source>
        <dbReference type="Proteomes" id="UP001550853"/>
    </source>
</evidence>
<dbReference type="InterPro" id="IPR008160">
    <property type="entry name" value="Collagen"/>
</dbReference>
<accession>A0ABV2Z6I2</accession>
<organism evidence="2 3">
    <name type="scientific">Streptomyces catenulae</name>
    <dbReference type="NCBI Taxonomy" id="66875"/>
    <lineage>
        <taxon>Bacteria</taxon>
        <taxon>Bacillati</taxon>
        <taxon>Actinomycetota</taxon>
        <taxon>Actinomycetes</taxon>
        <taxon>Kitasatosporales</taxon>
        <taxon>Streptomycetaceae</taxon>
        <taxon>Streptomyces</taxon>
    </lineage>
</organism>
<comment type="caution">
    <text evidence="2">The sequence shown here is derived from an EMBL/GenBank/DDBJ whole genome shotgun (WGS) entry which is preliminary data.</text>
</comment>
<evidence type="ECO:0000256" key="1">
    <source>
        <dbReference type="SAM" id="MobiDB-lite"/>
    </source>
</evidence>
<sequence>MSTPTDTSPLPPGIPTVRVHGRYLGPDGRALTGTVTFTAPGLLTFPQSDLFIAGPVVAALDENGSFSARLPATDAPDMNPSGWAWTVKENLAGVVGSRTFALLLPKNVPDVDLADVAPADPTTPNYVPVPGSQIYTGNTAPAADLGLDGDFYTQYDTRSLLGVTHTTVTMWKKSGGAWATVGGDLRGSQWYVNDTTTPSADAKPGDLLLRADTGDIRQRGETDWGAPVGNLKGPKGDTGPQGDRGPKGDTGEASTVPGPKGDTGPAGPPGPVGPEGVQGPKGDPGNGSVNSVNGSLGPDIVLHAADVGAVPASDRGAPGGVASLDETGKVPGAQLSIPSGAVVTVNGKSGPTVTLVAADVSALATSARGTANGVASLDGSSRLPLAQLPLEVPTDHTWGPSDLGLKAWAFDPAVGMSTPIYPGNATLRITAVLLKSTQTVSRVCWHFGGYAGGMTAGSWGAIYNASGTRVGTTAALTGETVIAGVHNAGGATVSAPLTANASLPAGIYYVAWSFRYNTTAGDGPMMLCADSAFGSPPNFFGLNNIRRYGSIAGTAATSAPASISLSAVENGSNRFWAALA</sequence>
<reference evidence="2 3" key="1">
    <citation type="submission" date="2024-06" db="EMBL/GenBank/DDBJ databases">
        <title>The Natural Products Discovery Center: Release of the First 8490 Sequenced Strains for Exploring Actinobacteria Biosynthetic Diversity.</title>
        <authorList>
            <person name="Kalkreuter E."/>
            <person name="Kautsar S.A."/>
            <person name="Yang D."/>
            <person name="Bader C.D."/>
            <person name="Teijaro C.N."/>
            <person name="Fluegel L."/>
            <person name="Davis C.M."/>
            <person name="Simpson J.R."/>
            <person name="Lauterbach L."/>
            <person name="Steele A.D."/>
            <person name="Gui C."/>
            <person name="Meng S."/>
            <person name="Li G."/>
            <person name="Viehrig K."/>
            <person name="Ye F."/>
            <person name="Su P."/>
            <person name="Kiefer A.F."/>
            <person name="Nichols A."/>
            <person name="Cepeda A.J."/>
            <person name="Yan W."/>
            <person name="Fan B."/>
            <person name="Jiang Y."/>
            <person name="Adhikari A."/>
            <person name="Zheng C.-J."/>
            <person name="Schuster L."/>
            <person name="Cowan T.M."/>
            <person name="Smanski M.J."/>
            <person name="Chevrette M.G."/>
            <person name="De Carvalho L.P.S."/>
            <person name="Shen B."/>
        </authorList>
    </citation>
    <scope>NUCLEOTIDE SEQUENCE [LARGE SCALE GENOMIC DNA]</scope>
    <source>
        <strain evidence="2 3">NPDC033039</strain>
    </source>
</reference>
<evidence type="ECO:0000313" key="2">
    <source>
        <dbReference type="EMBL" id="MEU3713610.1"/>
    </source>
</evidence>
<feature type="region of interest" description="Disordered" evidence="1">
    <location>
        <begin position="215"/>
        <end position="294"/>
    </location>
</feature>
<protein>
    <recommendedName>
        <fullName evidence="4">Collagen-like protein</fullName>
    </recommendedName>
</protein>
<dbReference type="Proteomes" id="UP001550853">
    <property type="component" value="Unassembled WGS sequence"/>
</dbReference>
<dbReference type="Pfam" id="PF01391">
    <property type="entry name" value="Collagen"/>
    <property type="match status" value="1"/>
</dbReference>
<dbReference type="RefSeq" id="WP_037678774.1">
    <property type="nucleotide sequence ID" value="NZ_JBEZVI010000028.1"/>
</dbReference>
<evidence type="ECO:0008006" key="4">
    <source>
        <dbReference type="Google" id="ProtNLM"/>
    </source>
</evidence>
<dbReference type="EMBL" id="JBEZVI010000028">
    <property type="protein sequence ID" value="MEU3713610.1"/>
    <property type="molecule type" value="Genomic_DNA"/>
</dbReference>
<gene>
    <name evidence="2" type="ORF">AB0E61_26370</name>
</gene>